<proteinExistence type="predicted"/>
<protein>
    <recommendedName>
        <fullName evidence="5">Tetratricopeptide repeat protein</fullName>
    </recommendedName>
</protein>
<dbReference type="Proteomes" id="UP000186868">
    <property type="component" value="Unassembled WGS sequence"/>
</dbReference>
<dbReference type="SMART" id="SM00028">
    <property type="entry name" value="TPR"/>
    <property type="match status" value="2"/>
</dbReference>
<evidence type="ECO:0008006" key="5">
    <source>
        <dbReference type="Google" id="ProtNLM"/>
    </source>
</evidence>
<evidence type="ECO:0000256" key="1">
    <source>
        <dbReference type="PROSITE-ProRule" id="PRU00339"/>
    </source>
</evidence>
<keyword evidence="1" id="KW-0802">TPR repeat</keyword>
<reference evidence="3 4" key="1">
    <citation type="submission" date="2016-11" db="EMBL/GenBank/DDBJ databases">
        <title>Draft Genome Sequences of Nine Cyanobacterial Strains from Diverse Habitats.</title>
        <authorList>
            <person name="Zhu T."/>
            <person name="Hou S."/>
            <person name="Lu X."/>
            <person name="Hess W.R."/>
        </authorList>
    </citation>
    <scope>NUCLEOTIDE SEQUENCE [LARGE SCALE GENOMIC DNA]</scope>
    <source>
        <strain evidence="3 4">NIES-593</strain>
    </source>
</reference>
<dbReference type="SUPFAM" id="SSF48452">
    <property type="entry name" value="TPR-like"/>
    <property type="match status" value="1"/>
</dbReference>
<dbReference type="EMBL" id="MRCB01000014">
    <property type="protein sequence ID" value="OKH22353.1"/>
    <property type="molecule type" value="Genomic_DNA"/>
</dbReference>
<evidence type="ECO:0000313" key="4">
    <source>
        <dbReference type="Proteomes" id="UP000186868"/>
    </source>
</evidence>
<dbReference type="PROSITE" id="PS50005">
    <property type="entry name" value="TPR"/>
    <property type="match status" value="1"/>
</dbReference>
<dbReference type="STRING" id="1921803.NIES593_12825"/>
<dbReference type="InterPro" id="IPR019734">
    <property type="entry name" value="TPR_rpt"/>
</dbReference>
<dbReference type="AlphaFoldDB" id="A0A1U7HFJ5"/>
<comment type="caution">
    <text evidence="3">The sequence shown here is derived from an EMBL/GenBank/DDBJ whole genome shotgun (WGS) entry which is preliminary data.</text>
</comment>
<evidence type="ECO:0000256" key="2">
    <source>
        <dbReference type="SAM" id="Phobius"/>
    </source>
</evidence>
<dbReference type="InterPro" id="IPR011990">
    <property type="entry name" value="TPR-like_helical_dom_sf"/>
</dbReference>
<feature type="repeat" description="TPR" evidence="1">
    <location>
        <begin position="105"/>
        <end position="138"/>
    </location>
</feature>
<keyword evidence="4" id="KW-1185">Reference proteome</keyword>
<accession>A0A1U7HFJ5</accession>
<name>A0A1U7HFJ5_9CYAN</name>
<gene>
    <name evidence="3" type="ORF">NIES593_12825</name>
</gene>
<sequence length="203" mass="23684">MFISRTTRLKWLYFSIIVVAIGAIVYFFRQQPSLLLATSLLLLVPGRIQGHLWRDFFRGRRLLQRRQCDRALAYFHNFLKRLKEKPILKRAIWLSWAVYSRDIEAMTHNNIGVAYMELGDFKKAKRALLTSISIDPKYPLPFFNLAIVAKMQRDPARARKLLDKSARLGYRQTTVDRLIHLSESLLARVEGRGISEKELPTLP</sequence>
<organism evidence="3 4">
    <name type="scientific">Hydrococcus rivularis NIES-593</name>
    <dbReference type="NCBI Taxonomy" id="1921803"/>
    <lineage>
        <taxon>Bacteria</taxon>
        <taxon>Bacillati</taxon>
        <taxon>Cyanobacteriota</taxon>
        <taxon>Cyanophyceae</taxon>
        <taxon>Pleurocapsales</taxon>
        <taxon>Hydrococcaceae</taxon>
        <taxon>Hydrococcus</taxon>
    </lineage>
</organism>
<evidence type="ECO:0000313" key="3">
    <source>
        <dbReference type="EMBL" id="OKH22353.1"/>
    </source>
</evidence>
<dbReference type="Pfam" id="PF00515">
    <property type="entry name" value="TPR_1"/>
    <property type="match status" value="1"/>
</dbReference>
<dbReference type="Gene3D" id="1.25.40.10">
    <property type="entry name" value="Tetratricopeptide repeat domain"/>
    <property type="match status" value="1"/>
</dbReference>
<keyword evidence="2" id="KW-1133">Transmembrane helix</keyword>
<keyword evidence="2" id="KW-0812">Transmembrane</keyword>
<feature type="transmembrane region" description="Helical" evidence="2">
    <location>
        <begin position="12"/>
        <end position="28"/>
    </location>
</feature>
<keyword evidence="2" id="KW-0472">Membrane</keyword>
<dbReference type="OrthoDB" id="9942411at2"/>